<feature type="domain" description="HTH OST-type" evidence="12">
    <location>
        <begin position="1137"/>
        <end position="1211"/>
    </location>
</feature>
<dbReference type="InterPro" id="IPR041966">
    <property type="entry name" value="LOTUS-like"/>
</dbReference>
<keyword evidence="5" id="KW-0896">Oogenesis</keyword>
<dbReference type="InParanoid" id="A0A2J7QJH4"/>
<feature type="domain" description="HTH OST-type" evidence="12">
    <location>
        <begin position="1214"/>
        <end position="1287"/>
    </location>
</feature>
<evidence type="ECO:0000256" key="8">
    <source>
        <dbReference type="ARBA" id="ARBA00030116"/>
    </source>
</evidence>
<sequence>MPRKVKSVFFDQELNVRVAQQNVFEKKQKSMQKRVDCVHSCDELEMAEEASVTPEPVSAGCFVFPPPPPPQLHPRRPVSACSYCYSISDSDSQSESGLGGQSSPITVHHPLLTFRGYQSDGSPVALHSLPHFLPPIGVFWDIENCQVPKGRSAVAVAQVIRDRFFSGYREAEFLVVCDVKKENSQVIQELNDAQVNLIHVASTCKNAADEKLRQSIRRFADIHGSPAAIILISGDINFAADLNDLRHRKKFRVILLHNSSTSEALILCASEHYNFNILMEDLPLRGFIKSSNKPVEVIVSNLPEDKDQSRIRNRLKQLSVNCGGRVVAITKSTATIRFSTGEFAARAQKRMDGEDVFGRKITVGYPNRLLDRDKKEGSPVKTQSVRKQKCVLRDEAENQQFAHTAIGSTSCQRSASLSSFYHSAPIGHNVLSSVPVPDFMSRFPQNGWKALANGNTVSGALSSELSYPAQNQENYWYGNAVFKSPSAECIDLSANSRDNSRSQSPLTAGAWRRVKESATEELKMLTGTIKHEAKTRIITANGNTEKTPEGYRRIKGTHRVCVSDENSCIQQYQEQHTTVSSHQPISNFNTIFSSSVGPYSRHQATIRNNGATGRNCRTPSPYTVSGQDIEGIAQRGWPVVVPTHNITCSDTEREELEHYFHPISSSKLGTNGSLSSSVPCSNPIVLQITNLDQNIDAKELKRMILSVFREHVMVLHVSVFVQSDGNYAAHVKVPSLQDAQYAISQLHRRKVGYKRILISYANSGGPSPQLIRSQIISLLLEVPGHCLPLFKFRELFESRYLTSISMSDMYKMKDVCLISEDLSGRMVTLNPDHRNTPSPIFPSTTQDGQSLELPYCIHHSRKPGPNKGWAEQEMEVLPNVRIGLKAFAVHIHILLQTHNGSLPLPSLPNCYEAQFGTLAVDDTGVPLEHLVSCLPGIEIYQGVGCVKYLRGLKSKGNEDVQIEDPAKCVSPPLATQLALFSRELVDLLKTSPHCQLLFSRFIPAYHHHFGRQCRVADYGFTKLIDLMEALPHIVQVMGEGNKRVITLSHRAQVRRFTSDLLRILKSQASKQVTVSEFPVVYQRVFNRLWDIVDYGVCEFRDMLGEVSENTIVVSTQEDADVIISIPKREQTPEEIEKTKQFAGEVVELLRHAPQCSMLFNKFIPAYHHHYGHQCRVADYGFTKLIELFEAIPQVAKVEEDGEGERKVTLTLEERLRVLAEQISALVHSRRSCMSLSALSAAFLRQHGYALKPEAYQCSSLEELIQCLHHSLAIVPSSSGLLVTLVDRAKLHQLSLQARKILMEQPSGKISAGEFLRTFWNYFNQTFDMDQIDKQLAGIIQVTKHGGDTVVELTPIQMFARNIYLLLFESEGRLPLSAFESAYFRMFGIACQPTQFGHSSVISLLQSIPDTVLLRGRANKKTLVLNKNLASVGIPLPANFSKQCGPQNDDNDLSSGDSEVHPVEASQLLASEGQGVVAESKEQLSEAENSADKFLKSILGNGMFDSPSSPKPESQALSEKLCSPKHQSSTWGPMWGGASPPQYAPYCHSTAFSAYTGGSMSPWPKAMMVTPNIMSPAKILLPSHSNPPSLNSSPSYHFPSGCLPHVIPPDPSELPLPQLIGSRSNTRASDGPEDDQWSPKASGDADKDTDHKNGRAMSTAGDSLDSSNVSIKLVDSGLSTPNRTKCKRRLAAQFSTPIEMP</sequence>
<evidence type="ECO:0000256" key="1">
    <source>
        <dbReference type="ARBA" id="ARBA00004275"/>
    </source>
</evidence>
<dbReference type="GO" id="GO:0003723">
    <property type="term" value="F:RNA binding"/>
    <property type="evidence" value="ECO:0007669"/>
    <property type="project" value="UniProtKB-UniRule"/>
</dbReference>
<dbReference type="PROSITE" id="PS51644">
    <property type="entry name" value="HTH_OST"/>
    <property type="match status" value="5"/>
</dbReference>
<dbReference type="GO" id="GO:0010468">
    <property type="term" value="P:regulation of gene expression"/>
    <property type="evidence" value="ECO:0007669"/>
    <property type="project" value="InterPro"/>
</dbReference>
<dbReference type="InterPro" id="IPR025605">
    <property type="entry name" value="OST-HTH/LOTUS_dom"/>
</dbReference>
<evidence type="ECO:0000313" key="14">
    <source>
        <dbReference type="Proteomes" id="UP000235965"/>
    </source>
</evidence>
<dbReference type="Pfam" id="PF19687">
    <property type="entry name" value="MARF1_LOTUS"/>
    <property type="match status" value="1"/>
</dbReference>
<dbReference type="CDD" id="cd08824">
    <property type="entry name" value="LOTUS"/>
    <property type="match status" value="2"/>
</dbReference>
<comment type="caution">
    <text evidence="13">The sequence shown here is derived from an EMBL/GenBank/DDBJ whole genome shotgun (WGS) entry which is preliminary data.</text>
</comment>
<feature type="compositionally biased region" description="Basic and acidic residues" evidence="10">
    <location>
        <begin position="1642"/>
        <end position="1652"/>
    </location>
</feature>
<evidence type="ECO:0000256" key="4">
    <source>
        <dbReference type="ARBA" id="ARBA00022884"/>
    </source>
</evidence>
<evidence type="ECO:0000256" key="5">
    <source>
        <dbReference type="ARBA" id="ARBA00022943"/>
    </source>
</evidence>
<dbReference type="PANTHER" id="PTHR14379:SF3">
    <property type="entry name" value="MEIOSIS REGULATOR AND MRNA STABILITY FACTOR 1"/>
    <property type="match status" value="1"/>
</dbReference>
<dbReference type="Pfam" id="PF11608">
    <property type="entry name" value="RRM_MARF1"/>
    <property type="match status" value="1"/>
</dbReference>
<dbReference type="Pfam" id="PF01936">
    <property type="entry name" value="NYN"/>
    <property type="match status" value="1"/>
</dbReference>
<evidence type="ECO:0000259" key="11">
    <source>
        <dbReference type="PROSITE" id="PS50102"/>
    </source>
</evidence>
<dbReference type="CDD" id="cd12256">
    <property type="entry name" value="RRM2_LKAP"/>
    <property type="match status" value="1"/>
</dbReference>
<dbReference type="InterPro" id="IPR021139">
    <property type="entry name" value="NYN"/>
</dbReference>
<feature type="domain" description="HTH OST-type" evidence="12">
    <location>
        <begin position="1354"/>
        <end position="1427"/>
    </location>
</feature>
<dbReference type="CDD" id="cd09980">
    <property type="entry name" value="LOTUS_4_Limkain_b1"/>
    <property type="match status" value="1"/>
</dbReference>
<accession>A0A2J7QJH4</accession>
<keyword evidence="3" id="KW-0677">Repeat</keyword>
<organism evidence="13 14">
    <name type="scientific">Cryptotermes secundus</name>
    <dbReference type="NCBI Taxonomy" id="105785"/>
    <lineage>
        <taxon>Eukaryota</taxon>
        <taxon>Metazoa</taxon>
        <taxon>Ecdysozoa</taxon>
        <taxon>Arthropoda</taxon>
        <taxon>Hexapoda</taxon>
        <taxon>Insecta</taxon>
        <taxon>Pterygota</taxon>
        <taxon>Neoptera</taxon>
        <taxon>Polyneoptera</taxon>
        <taxon>Dictyoptera</taxon>
        <taxon>Blattodea</taxon>
        <taxon>Blattoidea</taxon>
        <taxon>Termitoidae</taxon>
        <taxon>Kalotermitidae</taxon>
        <taxon>Cryptotermitinae</taxon>
        <taxon>Cryptotermes</taxon>
    </lineage>
</organism>
<keyword evidence="14" id="KW-1185">Reference proteome</keyword>
<feature type="domain" description="RRM" evidence="11">
    <location>
        <begin position="295"/>
        <end position="368"/>
    </location>
</feature>
<dbReference type="OrthoDB" id="549353at2759"/>
<feature type="domain" description="HTH OST-type" evidence="12">
    <location>
        <begin position="976"/>
        <end position="1050"/>
    </location>
</feature>
<dbReference type="CDD" id="cd10910">
    <property type="entry name" value="PIN_limkain_b1_N_like"/>
    <property type="match status" value="1"/>
</dbReference>
<name>A0A2J7QJH4_9NEOP</name>
<keyword evidence="7" id="KW-0469">Meiosis</keyword>
<feature type="region of interest" description="Disordered" evidence="10">
    <location>
        <begin position="1601"/>
        <end position="1667"/>
    </location>
</feature>
<comment type="subcellular location">
    <subcellularLocation>
        <location evidence="1">Peroxisome</location>
    </subcellularLocation>
</comment>
<feature type="region of interest" description="Disordered" evidence="10">
    <location>
        <begin position="1501"/>
        <end position="1520"/>
    </location>
</feature>
<evidence type="ECO:0000259" key="12">
    <source>
        <dbReference type="PROSITE" id="PS51644"/>
    </source>
</evidence>
<dbReference type="SUPFAM" id="SSF54928">
    <property type="entry name" value="RNA-binding domain, RBD"/>
    <property type="match status" value="1"/>
</dbReference>
<dbReference type="CDD" id="cd09979">
    <property type="entry name" value="LOTUS_3_Limkain_b1"/>
    <property type="match status" value="1"/>
</dbReference>
<dbReference type="GO" id="GO:0004540">
    <property type="term" value="F:RNA nuclease activity"/>
    <property type="evidence" value="ECO:0007669"/>
    <property type="project" value="InterPro"/>
</dbReference>
<dbReference type="GO" id="GO:1905762">
    <property type="term" value="F:CCR4-NOT complex binding"/>
    <property type="evidence" value="ECO:0007669"/>
    <property type="project" value="TreeGrafter"/>
</dbReference>
<dbReference type="Gene3D" id="3.30.70.330">
    <property type="match status" value="2"/>
</dbReference>
<dbReference type="InterPro" id="IPR012677">
    <property type="entry name" value="Nucleotide-bd_a/b_plait_sf"/>
</dbReference>
<evidence type="ECO:0000256" key="9">
    <source>
        <dbReference type="PROSITE-ProRule" id="PRU00176"/>
    </source>
</evidence>
<keyword evidence="4 9" id="KW-0694">RNA-binding</keyword>
<dbReference type="SMART" id="SM00360">
    <property type="entry name" value="RRM"/>
    <property type="match status" value="2"/>
</dbReference>
<dbReference type="EMBL" id="NEVH01013555">
    <property type="protein sequence ID" value="PNF28743.1"/>
    <property type="molecule type" value="Genomic_DNA"/>
</dbReference>
<dbReference type="InterPro" id="IPR034191">
    <property type="entry name" value="MARF1_RRM2"/>
</dbReference>
<dbReference type="InterPro" id="IPR000504">
    <property type="entry name" value="RRM_dom"/>
</dbReference>
<dbReference type="PANTHER" id="PTHR14379">
    <property type="entry name" value="LIMKAIN B LKAP"/>
    <property type="match status" value="1"/>
</dbReference>
<evidence type="ECO:0000313" key="13">
    <source>
        <dbReference type="EMBL" id="PNF28743.1"/>
    </source>
</evidence>
<evidence type="ECO:0000256" key="2">
    <source>
        <dbReference type="ARBA" id="ARBA00022152"/>
    </source>
</evidence>
<dbReference type="GO" id="GO:0051321">
    <property type="term" value="P:meiotic cell cycle"/>
    <property type="evidence" value="ECO:0007669"/>
    <property type="project" value="UniProtKB-KW"/>
</dbReference>
<evidence type="ECO:0000256" key="7">
    <source>
        <dbReference type="ARBA" id="ARBA00023254"/>
    </source>
</evidence>
<feature type="domain" description="HTH OST-type" evidence="12">
    <location>
        <begin position="1052"/>
        <end position="1127"/>
    </location>
</feature>
<dbReference type="InterPro" id="IPR034189">
    <property type="entry name" value="MARF1_RRM1"/>
</dbReference>
<evidence type="ECO:0000256" key="3">
    <source>
        <dbReference type="ARBA" id="ARBA00022737"/>
    </source>
</evidence>
<gene>
    <name evidence="13" type="ORF">B7P43_G07779</name>
</gene>
<feature type="compositionally biased region" description="Polar residues" evidence="10">
    <location>
        <begin position="1505"/>
        <end position="1516"/>
    </location>
</feature>
<keyword evidence="5" id="KW-0221">Differentiation</keyword>
<keyword evidence="6" id="KW-0576">Peroxisome</keyword>
<proteinExistence type="predicted"/>
<protein>
    <recommendedName>
        <fullName evidence="2">Meiosis regulator and mRNA stability factor 1</fullName>
    </recommendedName>
    <alternativeName>
        <fullName evidence="8">Limkain-b1</fullName>
    </alternativeName>
</protein>
<dbReference type="Gene3D" id="3.30.420.610">
    <property type="entry name" value="LOTUS domain-like"/>
    <property type="match status" value="4"/>
</dbReference>
<dbReference type="Proteomes" id="UP000235965">
    <property type="component" value="Unassembled WGS sequence"/>
</dbReference>
<dbReference type="Pfam" id="PF12872">
    <property type="entry name" value="OST-HTH"/>
    <property type="match status" value="4"/>
</dbReference>
<feature type="region of interest" description="Disordered" evidence="10">
    <location>
        <begin position="1439"/>
        <end position="1460"/>
    </location>
</feature>
<dbReference type="PROSITE" id="PS50102">
    <property type="entry name" value="RRM"/>
    <property type="match status" value="1"/>
</dbReference>
<dbReference type="STRING" id="105785.A0A2J7QJH4"/>
<evidence type="ECO:0000256" key="6">
    <source>
        <dbReference type="ARBA" id="ARBA00023140"/>
    </source>
</evidence>
<dbReference type="InterPro" id="IPR045602">
    <property type="entry name" value="MARF1_LOTUS"/>
</dbReference>
<dbReference type="GO" id="GO:0005777">
    <property type="term" value="C:peroxisome"/>
    <property type="evidence" value="ECO:0007669"/>
    <property type="project" value="UniProtKB-SubCell"/>
</dbReference>
<feature type="compositionally biased region" description="Polar residues" evidence="10">
    <location>
        <begin position="1439"/>
        <end position="1456"/>
    </location>
</feature>
<dbReference type="InterPro" id="IPR024768">
    <property type="entry name" value="Marf1"/>
</dbReference>
<dbReference type="InterPro" id="IPR035979">
    <property type="entry name" value="RBD_domain_sf"/>
</dbReference>
<evidence type="ECO:0000256" key="10">
    <source>
        <dbReference type="SAM" id="MobiDB-lite"/>
    </source>
</evidence>
<dbReference type="GO" id="GO:0048477">
    <property type="term" value="P:oogenesis"/>
    <property type="evidence" value="ECO:0007669"/>
    <property type="project" value="UniProtKB-KW"/>
</dbReference>
<reference evidence="13 14" key="1">
    <citation type="submission" date="2017-12" db="EMBL/GenBank/DDBJ databases">
        <title>Hemimetabolous genomes reveal molecular basis of termite eusociality.</title>
        <authorList>
            <person name="Harrison M.C."/>
            <person name="Jongepier E."/>
            <person name="Robertson H.M."/>
            <person name="Arning N."/>
            <person name="Bitard-Feildel T."/>
            <person name="Chao H."/>
            <person name="Childers C.P."/>
            <person name="Dinh H."/>
            <person name="Doddapaneni H."/>
            <person name="Dugan S."/>
            <person name="Gowin J."/>
            <person name="Greiner C."/>
            <person name="Han Y."/>
            <person name="Hu H."/>
            <person name="Hughes D.S.T."/>
            <person name="Huylmans A.-K."/>
            <person name="Kemena C."/>
            <person name="Kremer L.P.M."/>
            <person name="Lee S.L."/>
            <person name="Lopez-Ezquerra A."/>
            <person name="Mallet L."/>
            <person name="Monroy-Kuhn J.M."/>
            <person name="Moser A."/>
            <person name="Murali S.C."/>
            <person name="Muzny D.M."/>
            <person name="Otani S."/>
            <person name="Piulachs M.-D."/>
            <person name="Poelchau M."/>
            <person name="Qu J."/>
            <person name="Schaub F."/>
            <person name="Wada-Katsumata A."/>
            <person name="Worley K.C."/>
            <person name="Xie Q."/>
            <person name="Ylla G."/>
            <person name="Poulsen M."/>
            <person name="Gibbs R.A."/>
            <person name="Schal C."/>
            <person name="Richards S."/>
            <person name="Belles X."/>
            <person name="Korb J."/>
            <person name="Bornberg-Bauer E."/>
        </authorList>
    </citation>
    <scope>NUCLEOTIDE SEQUENCE [LARGE SCALE GENOMIC DNA]</scope>
    <source>
        <tissue evidence="13">Whole body</tissue>
    </source>
</reference>